<dbReference type="SMART" id="SM00254">
    <property type="entry name" value="ShKT"/>
    <property type="match status" value="6"/>
</dbReference>
<dbReference type="InterPro" id="IPR013201">
    <property type="entry name" value="Prot_inhib_I29"/>
</dbReference>
<reference evidence="7 8" key="1">
    <citation type="journal article" date="2018" name="Plant J.">
        <title>Genome sequences of Chlorella sorokiniana UTEX 1602 and Micractinium conductrix SAG 241.80: implications to maltose excretion by a green alga.</title>
        <authorList>
            <person name="Arriola M.B."/>
            <person name="Velmurugan N."/>
            <person name="Zhang Y."/>
            <person name="Plunkett M.H."/>
            <person name="Hondzo H."/>
            <person name="Barney B.M."/>
        </authorList>
    </citation>
    <scope>NUCLEOTIDE SEQUENCE [LARGE SCALE GENOMIC DNA]</scope>
    <source>
        <strain evidence="7 8">SAG 241.80</strain>
    </source>
</reference>
<dbReference type="PANTHER" id="PTHR12411">
    <property type="entry name" value="CYSTEINE PROTEASE FAMILY C1-RELATED"/>
    <property type="match status" value="1"/>
</dbReference>
<gene>
    <name evidence="7" type="ORF">C2E20_2836</name>
</gene>
<dbReference type="CDD" id="cd02248">
    <property type="entry name" value="Peptidase_C1A"/>
    <property type="match status" value="1"/>
</dbReference>
<keyword evidence="8" id="KW-1185">Reference proteome</keyword>
<dbReference type="Gene3D" id="3.90.70.10">
    <property type="entry name" value="Cysteine proteinases"/>
    <property type="match status" value="1"/>
</dbReference>
<evidence type="ECO:0000256" key="4">
    <source>
        <dbReference type="SAM" id="MobiDB-lite"/>
    </source>
</evidence>
<keyword evidence="3" id="KW-1015">Disulfide bond</keyword>
<dbReference type="InterPro" id="IPR000668">
    <property type="entry name" value="Peptidase_C1A_C"/>
</dbReference>
<evidence type="ECO:0000259" key="6">
    <source>
        <dbReference type="PROSITE" id="PS51670"/>
    </source>
</evidence>
<dbReference type="SMART" id="SM00645">
    <property type="entry name" value="Pept_C1"/>
    <property type="match status" value="1"/>
</dbReference>
<evidence type="ECO:0000313" key="7">
    <source>
        <dbReference type="EMBL" id="PSC74224.1"/>
    </source>
</evidence>
<dbReference type="AlphaFoldDB" id="A0A2P6VJG8"/>
<feature type="transmembrane region" description="Helical" evidence="5">
    <location>
        <begin position="321"/>
        <end position="340"/>
    </location>
</feature>
<dbReference type="GO" id="GO:0005230">
    <property type="term" value="F:extracellular ligand-gated monoatomic ion channel activity"/>
    <property type="evidence" value="ECO:0007669"/>
    <property type="project" value="InterPro"/>
</dbReference>
<dbReference type="InterPro" id="IPR038765">
    <property type="entry name" value="Papain-like_cys_pep_sf"/>
</dbReference>
<feature type="domain" description="ShKT" evidence="6">
    <location>
        <begin position="1096"/>
        <end position="1130"/>
    </location>
</feature>
<comment type="subcellular location">
    <subcellularLocation>
        <location evidence="1">Membrane</location>
        <topology evidence="1">Multi-pass membrane protein</topology>
    </subcellularLocation>
</comment>
<dbReference type="Pfam" id="PF02932">
    <property type="entry name" value="Neur_chan_memb"/>
    <property type="match status" value="1"/>
</dbReference>
<protein>
    <submittedName>
        <fullName evidence="7">Senescence-specific cysteine protease SAG39-like isoform B</fullName>
    </submittedName>
</protein>
<dbReference type="SMART" id="SM00848">
    <property type="entry name" value="Inhibitor_I29"/>
    <property type="match status" value="1"/>
</dbReference>
<dbReference type="Gene3D" id="1.10.10.1940">
    <property type="match status" value="2"/>
</dbReference>
<dbReference type="Proteomes" id="UP000239649">
    <property type="component" value="Unassembled WGS sequence"/>
</dbReference>
<proteinExistence type="inferred from homology"/>
<feature type="transmembrane region" description="Helical" evidence="5">
    <location>
        <begin position="290"/>
        <end position="309"/>
    </location>
</feature>
<dbReference type="GO" id="GO:0016020">
    <property type="term" value="C:membrane"/>
    <property type="evidence" value="ECO:0007669"/>
    <property type="project" value="UniProtKB-SubCell"/>
</dbReference>
<dbReference type="InterPro" id="IPR000169">
    <property type="entry name" value="Pept_cys_AS"/>
</dbReference>
<feature type="domain" description="ShKT" evidence="6">
    <location>
        <begin position="1139"/>
        <end position="1175"/>
    </location>
</feature>
<dbReference type="InterPro" id="IPR039417">
    <property type="entry name" value="Peptidase_C1A_papain-like"/>
</dbReference>
<keyword evidence="5" id="KW-0472">Membrane</keyword>
<dbReference type="Gene3D" id="1.20.58.390">
    <property type="entry name" value="Neurotransmitter-gated ion-channel transmembrane domain"/>
    <property type="match status" value="1"/>
</dbReference>
<dbReference type="InterPro" id="IPR036719">
    <property type="entry name" value="Neuro-gated_channel_TM_sf"/>
</dbReference>
<evidence type="ECO:0000256" key="3">
    <source>
        <dbReference type="ARBA" id="ARBA00023157"/>
    </source>
</evidence>
<feature type="region of interest" description="Disordered" evidence="4">
    <location>
        <begin position="461"/>
        <end position="480"/>
    </location>
</feature>
<dbReference type="GO" id="GO:0008234">
    <property type="term" value="F:cysteine-type peptidase activity"/>
    <property type="evidence" value="ECO:0007669"/>
    <property type="project" value="InterPro"/>
</dbReference>
<dbReference type="SUPFAM" id="SSF54001">
    <property type="entry name" value="Cysteine proteinases"/>
    <property type="match status" value="1"/>
</dbReference>
<evidence type="ECO:0000256" key="2">
    <source>
        <dbReference type="ARBA" id="ARBA00008455"/>
    </source>
</evidence>
<dbReference type="PRINTS" id="PR00705">
    <property type="entry name" value="PAPAIN"/>
</dbReference>
<feature type="transmembrane region" description="Helical" evidence="5">
    <location>
        <begin position="536"/>
        <end position="556"/>
    </location>
</feature>
<dbReference type="InterPro" id="IPR038050">
    <property type="entry name" value="Neuro_actylchol_rec"/>
</dbReference>
<evidence type="ECO:0000313" key="8">
    <source>
        <dbReference type="Proteomes" id="UP000239649"/>
    </source>
</evidence>
<feature type="domain" description="ShKT" evidence="6">
    <location>
        <begin position="1046"/>
        <end position="1086"/>
    </location>
</feature>
<comment type="caution">
    <text evidence="7">The sequence shown here is derived from an EMBL/GenBank/DDBJ whole genome shotgun (WGS) entry which is preliminary data.</text>
</comment>
<dbReference type="SUPFAM" id="SSF90112">
    <property type="entry name" value="Neurotransmitter-gated ion-channel transmembrane pore"/>
    <property type="match status" value="1"/>
</dbReference>
<dbReference type="GO" id="GO:0006508">
    <property type="term" value="P:proteolysis"/>
    <property type="evidence" value="ECO:0007669"/>
    <property type="project" value="UniProtKB-KW"/>
</dbReference>
<feature type="transmembrane region" description="Helical" evidence="5">
    <location>
        <begin position="352"/>
        <end position="374"/>
    </location>
</feature>
<dbReference type="PROSITE" id="PS51670">
    <property type="entry name" value="SHKT"/>
    <property type="match status" value="5"/>
</dbReference>
<feature type="domain" description="ShKT" evidence="6">
    <location>
        <begin position="1226"/>
        <end position="1262"/>
    </location>
</feature>
<dbReference type="InterPro" id="IPR036734">
    <property type="entry name" value="Neur_chan_lig-bd_sf"/>
</dbReference>
<dbReference type="PROSITE" id="PS00139">
    <property type="entry name" value="THIOL_PROTEASE_CYS"/>
    <property type="match status" value="1"/>
</dbReference>
<dbReference type="InterPro" id="IPR003582">
    <property type="entry name" value="ShKT_dom"/>
</dbReference>
<evidence type="ECO:0000256" key="5">
    <source>
        <dbReference type="SAM" id="Phobius"/>
    </source>
</evidence>
<keyword evidence="5" id="KW-1133">Transmembrane helix</keyword>
<dbReference type="STRING" id="554055.A0A2P6VJG8"/>
<dbReference type="InterPro" id="IPR006029">
    <property type="entry name" value="Neurotrans-gated_channel_TM"/>
</dbReference>
<keyword evidence="5" id="KW-0812">Transmembrane</keyword>
<comment type="similarity">
    <text evidence="2">Belongs to the peptidase C1 family.</text>
</comment>
<name>A0A2P6VJG8_9CHLO</name>
<dbReference type="Pfam" id="PF01549">
    <property type="entry name" value="ShK"/>
    <property type="match status" value="6"/>
</dbReference>
<dbReference type="EMBL" id="LHPF02000005">
    <property type="protein sequence ID" value="PSC74224.1"/>
    <property type="molecule type" value="Genomic_DNA"/>
</dbReference>
<accession>A0A2P6VJG8</accession>
<dbReference type="Pfam" id="PF08246">
    <property type="entry name" value="Inhibitor_I29"/>
    <property type="match status" value="1"/>
</dbReference>
<dbReference type="PROSITE" id="PS00639">
    <property type="entry name" value="THIOL_PROTEASE_HIS"/>
    <property type="match status" value="1"/>
</dbReference>
<dbReference type="InterPro" id="IPR013128">
    <property type="entry name" value="Peptidase_C1A"/>
</dbReference>
<evidence type="ECO:0000256" key="1">
    <source>
        <dbReference type="ARBA" id="ARBA00004141"/>
    </source>
</evidence>
<dbReference type="Gene3D" id="2.70.170.10">
    <property type="entry name" value="Neurotransmitter-gated ion-channel ligand-binding domain"/>
    <property type="match status" value="1"/>
</dbReference>
<feature type="domain" description="ShKT" evidence="6">
    <location>
        <begin position="1179"/>
        <end position="1213"/>
    </location>
</feature>
<dbReference type="OrthoDB" id="2016799at2759"/>
<organism evidence="7 8">
    <name type="scientific">Micractinium conductrix</name>
    <dbReference type="NCBI Taxonomy" id="554055"/>
    <lineage>
        <taxon>Eukaryota</taxon>
        <taxon>Viridiplantae</taxon>
        <taxon>Chlorophyta</taxon>
        <taxon>core chlorophytes</taxon>
        <taxon>Trebouxiophyceae</taxon>
        <taxon>Chlorellales</taxon>
        <taxon>Chlorellaceae</taxon>
        <taxon>Chlorella clade</taxon>
        <taxon>Micractinium</taxon>
    </lineage>
</organism>
<dbReference type="Pfam" id="PF00112">
    <property type="entry name" value="Peptidase_C1"/>
    <property type="match status" value="1"/>
</dbReference>
<dbReference type="InterPro" id="IPR025660">
    <property type="entry name" value="Pept_his_AS"/>
</dbReference>
<sequence>MESPLKGYGIPPLETTSVYVSAYLDRLLQVDEDNYRWEVICRKAGSTNAEIAFVLLQAVLYFYVSWLDPTAYAKAENATIRMLSDPSFKCSQPCSNLIDNAMCCDGMYLPALLFKNAYGFPQDREIMQNIFSADDDSNLREVRVHGVFYQPMDFSHYPFDEFDLSLELKFFDPSNIIDTTDLLGAPHPGVNVFPSSGGKRLYTYGKGDDASSWAVVDFEVANYTVDKGVWFDAWSDLKSHPDDPMPLAPVTAQWVAGVAADGRPLNVFTGINDQHLVVLITVQRFWKPSLINNVLPVILVFFLALLIFACEESELATRLEIVVTLFLALTAVQFVVAGALPTSSYVVPTQQLVLTTYVFLFLLAIESIVVYHIVTRPHKVQQSQAEEVAGGAQPLQQPQRRRDAYHRYCKLRDAGRLEGGADPPISDADQLASLRSEFSLDPCYSGSAAAAAAAAERCAENGEAGGTPDKAAADAAAERQRGAAAQRKLRGFLCFKSPKPRSRSSQRGQHDPVTTFRAISASEAYGAYVGHMVDTVSGVVLALGYALTAILIFTLQNGYIDLPAMRRSVPLLVLCLLAAAVAAAGLQHDGPARAARRRSAFARAARLAAGLKGVPHTGPDSTSQPPAAAAQTAAAKAAAAKAAAAAKLAAIPKPKGATKLPSFVDLFKKDKSAQVSAILQKLSKVTADPAAMRLLFSQWKKRFHKSYKAPAADKAAFKKFSENVRALAAANLKNPKYFRALNQYSDMLWQDKKQRVLLKLDKKRMQAMLKKAPKAGGATAGAAAAAALPASVDWRAKGKVTPVGDQGACGSCWIWATTAAAESRVLIQAGKSASSFAMDLSEGQMVDCMRGNACNGGYSDEAFNWMARKPVVQEGRYPYGAYRGTPGQCRSTAGVPRKELTQLSGQGYQMVAPRSATALMQAVAKQPVVIYFAASDTFTNGYDTGIYRQDCDRETNHAMLVVGYNRGSGPGSSNAWWLIKNSWSKEPEPEPVPTGCEDVYPGYCPSWAKAGACESSPDFMIGTPEAPGSCLTSCNFCQPKEPETTCKDANDNCAYWASIGECDAASEFMLGSDAVRGACRQSCGACDGDGDNQEACSDWVDSCAYWAQAGECARSSDFMSSYCPNACGLCEDVVVPTECSDTNYVCSDFAATGWCTNSVFKQYMTDNCPAACGFCQTTCMDRNVNCEWWAQLGACQDNPDYMHANCPDSCWLCDNSGGDDDVTQVCEDQDENCEAWAMDFLCDDETHGAWMQENCRVSCDTCGQEDDWTWVDEWENKK</sequence>